<dbReference type="PANTHER" id="PTHR43312">
    <property type="entry name" value="D-THREO-ALDOSE 1-DEHYDROGENASE"/>
    <property type="match status" value="1"/>
</dbReference>
<evidence type="ECO:0000313" key="2">
    <source>
        <dbReference type="EMBL" id="GLR17572.1"/>
    </source>
</evidence>
<evidence type="ECO:0000259" key="1">
    <source>
        <dbReference type="Pfam" id="PF00248"/>
    </source>
</evidence>
<gene>
    <name evidence="2" type="ORF">GCM10007940_21870</name>
</gene>
<comment type="caution">
    <text evidence="2">The sequence shown here is derived from an EMBL/GenBank/DDBJ whole genome shotgun (WGS) entry which is preliminary data.</text>
</comment>
<name>A0AA37SQ56_9BACT</name>
<dbReference type="AlphaFoldDB" id="A0AA37SQ56"/>
<feature type="domain" description="NADP-dependent oxidoreductase" evidence="1">
    <location>
        <begin position="15"/>
        <end position="310"/>
    </location>
</feature>
<organism evidence="2 3">
    <name type="scientific">Portibacter lacus</name>
    <dbReference type="NCBI Taxonomy" id="1099794"/>
    <lineage>
        <taxon>Bacteria</taxon>
        <taxon>Pseudomonadati</taxon>
        <taxon>Bacteroidota</taxon>
        <taxon>Saprospiria</taxon>
        <taxon>Saprospirales</taxon>
        <taxon>Haliscomenobacteraceae</taxon>
        <taxon>Portibacter</taxon>
    </lineage>
</organism>
<evidence type="ECO:0000313" key="3">
    <source>
        <dbReference type="Proteomes" id="UP001156666"/>
    </source>
</evidence>
<dbReference type="InterPro" id="IPR053135">
    <property type="entry name" value="AKR2_Oxidoreductase"/>
</dbReference>
<accession>A0AA37SQ56</accession>
<dbReference type="InterPro" id="IPR036812">
    <property type="entry name" value="NAD(P)_OxRdtase_dom_sf"/>
</dbReference>
<dbReference type="Gene3D" id="3.20.20.100">
    <property type="entry name" value="NADP-dependent oxidoreductase domain"/>
    <property type="match status" value="1"/>
</dbReference>
<dbReference type="EMBL" id="BSOH01000014">
    <property type="protein sequence ID" value="GLR17572.1"/>
    <property type="molecule type" value="Genomic_DNA"/>
</dbReference>
<dbReference type="SUPFAM" id="SSF51430">
    <property type="entry name" value="NAD(P)-linked oxidoreductase"/>
    <property type="match status" value="1"/>
</dbReference>
<dbReference type="InterPro" id="IPR023210">
    <property type="entry name" value="NADP_OxRdtase_dom"/>
</dbReference>
<reference evidence="2" key="1">
    <citation type="journal article" date="2014" name="Int. J. Syst. Evol. Microbiol.">
        <title>Complete genome sequence of Corynebacterium casei LMG S-19264T (=DSM 44701T), isolated from a smear-ripened cheese.</title>
        <authorList>
            <consortium name="US DOE Joint Genome Institute (JGI-PGF)"/>
            <person name="Walter F."/>
            <person name="Albersmeier A."/>
            <person name="Kalinowski J."/>
            <person name="Ruckert C."/>
        </authorList>
    </citation>
    <scope>NUCLEOTIDE SEQUENCE</scope>
    <source>
        <strain evidence="2">NBRC 108769</strain>
    </source>
</reference>
<keyword evidence="3" id="KW-1185">Reference proteome</keyword>
<protein>
    <submittedName>
        <fullName evidence="2">Oxidoreductase ion channel protein IolS</fullName>
    </submittedName>
</protein>
<reference evidence="2" key="2">
    <citation type="submission" date="2023-01" db="EMBL/GenBank/DDBJ databases">
        <title>Draft genome sequence of Portibacter lacus strain NBRC 108769.</title>
        <authorList>
            <person name="Sun Q."/>
            <person name="Mori K."/>
        </authorList>
    </citation>
    <scope>NUCLEOTIDE SEQUENCE</scope>
    <source>
        <strain evidence="2">NBRC 108769</strain>
    </source>
</reference>
<proteinExistence type="predicted"/>
<dbReference type="Pfam" id="PF00248">
    <property type="entry name" value="Aldo_ket_red"/>
    <property type="match status" value="1"/>
</dbReference>
<sequence length="323" mass="36962">MEYIDLGKGIKVSKLQFGCSRLGKAVLEDTTKIGPEILQQALDSSINFFDTASNYTYGHSEVLLGDFIKKNRDKLVISTKGGTLLSKKAQRATILKPIYGIIRPVIQKYKALKKHKKRFNFDYQYLADTLDTSLERLNLDSVDLYYIHNPVPEVITNPKTGQFLEGLKKSGKAKLTGLSVQHMKEIPLIQNFDGIDVVQFSLNYYNFKPEYIEILENLKNKGVKLIARTPFERGLLTEYNEVKTGGRAGQKDINFNEIKEAYKKELGISEIQLAMWFMRDLDIADSILFSSFNKEHLADDIKAFEEPIKERFSWKQLNPSNTK</sequence>
<dbReference type="PANTHER" id="PTHR43312:SF1">
    <property type="entry name" value="NADP-DEPENDENT OXIDOREDUCTASE DOMAIN-CONTAINING PROTEIN"/>
    <property type="match status" value="1"/>
</dbReference>
<dbReference type="RefSeq" id="WP_235291241.1">
    <property type="nucleotide sequence ID" value="NZ_BSOH01000014.1"/>
</dbReference>
<dbReference type="Proteomes" id="UP001156666">
    <property type="component" value="Unassembled WGS sequence"/>
</dbReference>